<feature type="domain" description="Ice-binding protein C-terminal" evidence="2">
    <location>
        <begin position="205"/>
        <end position="229"/>
    </location>
</feature>
<gene>
    <name evidence="3" type="ORF">HNP60_000107</name>
</gene>
<dbReference type="EMBL" id="JACHKA010000001">
    <property type="protein sequence ID" value="MBB5984133.1"/>
    <property type="molecule type" value="Genomic_DNA"/>
</dbReference>
<evidence type="ECO:0000313" key="3">
    <source>
        <dbReference type="EMBL" id="MBB5984133.1"/>
    </source>
</evidence>
<organism evidence="3 4">
    <name type="scientific">Sphingobium lignivorans</name>
    <dbReference type="NCBI Taxonomy" id="2735886"/>
    <lineage>
        <taxon>Bacteria</taxon>
        <taxon>Pseudomonadati</taxon>
        <taxon>Pseudomonadota</taxon>
        <taxon>Alphaproteobacteria</taxon>
        <taxon>Sphingomonadales</taxon>
        <taxon>Sphingomonadaceae</taxon>
        <taxon>Sphingobium</taxon>
    </lineage>
</organism>
<dbReference type="NCBIfam" id="TIGR02595">
    <property type="entry name" value="PEP_CTERM"/>
    <property type="match status" value="1"/>
</dbReference>
<feature type="signal peptide" evidence="1">
    <location>
        <begin position="1"/>
        <end position="25"/>
    </location>
</feature>
<dbReference type="Pfam" id="PF07589">
    <property type="entry name" value="PEP-CTERM"/>
    <property type="match status" value="1"/>
</dbReference>
<evidence type="ECO:0000256" key="1">
    <source>
        <dbReference type="SAM" id="SignalP"/>
    </source>
</evidence>
<keyword evidence="1" id="KW-0732">Signal</keyword>
<protein>
    <recommendedName>
        <fullName evidence="2">Ice-binding protein C-terminal domain-containing protein</fullName>
    </recommendedName>
</protein>
<dbReference type="Proteomes" id="UP001138540">
    <property type="component" value="Unassembled WGS sequence"/>
</dbReference>
<name>A0ABR6NA45_9SPHN</name>
<sequence length="236" mass="24505">MFVKNFVLAAMAGTSLMALPSAAGAVSVLDFSGNICGAAGNEACGNGSAIGQNYGDIAGQVDVSYRSFNSSTGVTYESFLKHWAAGYGDLLNIVWGGSGPTVHASEIIFTAAAGYEVSLISLDFGCYQNRSSCQTINYDISSLGGTVIAAGSAPTLYPTHGTLAVDSGWFSDGIKLVWGPDAYDVGLDNIRFDVRAIEDVPPPAAVPEPASWAMMIAGLGVVGSALRRRRVRLSFA</sequence>
<accession>A0ABR6NA45</accession>
<feature type="chain" id="PRO_5047287779" description="Ice-binding protein C-terminal domain-containing protein" evidence="1">
    <location>
        <begin position="26"/>
        <end position="236"/>
    </location>
</feature>
<reference evidence="3 4" key="1">
    <citation type="submission" date="2020-08" db="EMBL/GenBank/DDBJ databases">
        <title>Exploring microbial biodiversity for novel pathways involved in the catabolism of aromatic compounds derived from lignin.</title>
        <authorList>
            <person name="Elkins J."/>
        </authorList>
    </citation>
    <scope>NUCLEOTIDE SEQUENCE [LARGE SCALE GENOMIC DNA]</scope>
    <source>
        <strain evidence="3 4">B1D3A</strain>
    </source>
</reference>
<dbReference type="RefSeq" id="WP_260394582.1">
    <property type="nucleotide sequence ID" value="NZ_JACHKA010000001.1"/>
</dbReference>
<comment type="caution">
    <text evidence="3">The sequence shown here is derived from an EMBL/GenBank/DDBJ whole genome shotgun (WGS) entry which is preliminary data.</text>
</comment>
<dbReference type="InterPro" id="IPR013424">
    <property type="entry name" value="Ice-binding_C"/>
</dbReference>
<proteinExistence type="predicted"/>
<keyword evidence="4" id="KW-1185">Reference proteome</keyword>
<evidence type="ECO:0000259" key="2">
    <source>
        <dbReference type="Pfam" id="PF07589"/>
    </source>
</evidence>
<dbReference type="NCBIfam" id="NF035944">
    <property type="entry name" value="PEPxxWA-CTERM"/>
    <property type="match status" value="1"/>
</dbReference>
<evidence type="ECO:0000313" key="4">
    <source>
        <dbReference type="Proteomes" id="UP001138540"/>
    </source>
</evidence>